<dbReference type="STRING" id="51240.A0A2I4G420"/>
<dbReference type="GO" id="GO:0000981">
    <property type="term" value="F:DNA-binding transcription factor activity, RNA polymerase II-specific"/>
    <property type="evidence" value="ECO:0000318"/>
    <property type="project" value="GO_Central"/>
</dbReference>
<reference evidence="8" key="1">
    <citation type="submission" date="2025-08" db="UniProtKB">
        <authorList>
            <consortium name="RefSeq"/>
        </authorList>
    </citation>
    <scope>IDENTIFICATION</scope>
    <source>
        <tissue evidence="8">Leaves</tissue>
    </source>
</reference>
<dbReference type="InterPro" id="IPR036638">
    <property type="entry name" value="HLH_DNA-bd_sf"/>
</dbReference>
<gene>
    <name evidence="8" type="primary">LOC109004509</name>
</gene>
<dbReference type="GO" id="GO:0000978">
    <property type="term" value="F:RNA polymerase II cis-regulatory region sequence-specific DNA binding"/>
    <property type="evidence" value="ECO:0000318"/>
    <property type="project" value="GO_Central"/>
</dbReference>
<dbReference type="InterPro" id="IPR011598">
    <property type="entry name" value="bHLH_dom"/>
</dbReference>
<dbReference type="AlphaFoldDB" id="A0A2I4G420"/>
<dbReference type="SUPFAM" id="SSF47459">
    <property type="entry name" value="HLH, helix-loop-helix DNA-binding domain"/>
    <property type="match status" value="1"/>
</dbReference>
<dbReference type="GO" id="GO:0006357">
    <property type="term" value="P:regulation of transcription by RNA polymerase II"/>
    <property type="evidence" value="ECO:0000318"/>
    <property type="project" value="GO_Central"/>
</dbReference>
<keyword evidence="3" id="KW-0238">DNA-binding</keyword>
<accession>A0A2I4G420</accession>
<feature type="region of interest" description="Disordered" evidence="6">
    <location>
        <begin position="118"/>
        <end position="137"/>
    </location>
</feature>
<dbReference type="RefSeq" id="XP_018838652.1">
    <property type="nucleotide sequence ID" value="XM_018983107.2"/>
</dbReference>
<dbReference type="Pfam" id="PF22754">
    <property type="entry name" value="bHLH-TF_ACT-like_plant"/>
    <property type="match status" value="1"/>
</dbReference>
<dbReference type="GO" id="GO:0005634">
    <property type="term" value="C:nucleus"/>
    <property type="evidence" value="ECO:0007669"/>
    <property type="project" value="UniProtKB-SubCell"/>
</dbReference>
<dbReference type="PANTHER" id="PTHR11969:SF89">
    <property type="entry name" value="TRANSCRIPTION FACTOR BHLH99"/>
    <property type="match status" value="1"/>
</dbReference>
<proteinExistence type="predicted"/>
<dbReference type="CDD" id="cd11448">
    <property type="entry name" value="bHLH_AtFAMA_like"/>
    <property type="match status" value="1"/>
</dbReference>
<evidence type="ECO:0000256" key="5">
    <source>
        <dbReference type="ARBA" id="ARBA00023242"/>
    </source>
</evidence>
<dbReference type="KEGG" id="jre:109004509"/>
<evidence type="ECO:0000313" key="7">
    <source>
        <dbReference type="Proteomes" id="UP000235220"/>
    </source>
</evidence>
<dbReference type="SMART" id="SM00353">
    <property type="entry name" value="HLH"/>
    <property type="match status" value="1"/>
</dbReference>
<evidence type="ECO:0000256" key="6">
    <source>
        <dbReference type="SAM" id="MobiDB-lite"/>
    </source>
</evidence>
<keyword evidence="2" id="KW-0805">Transcription regulation</keyword>
<dbReference type="Gramene" id="Jr07_05030_p1">
    <property type="protein sequence ID" value="cds.Jr07_05030_p1"/>
    <property type="gene ID" value="Jr07_05030"/>
</dbReference>
<feature type="compositionally biased region" description="Basic residues" evidence="6">
    <location>
        <begin position="121"/>
        <end position="130"/>
    </location>
</feature>
<dbReference type="Proteomes" id="UP000235220">
    <property type="component" value="Chromosome 7"/>
</dbReference>
<keyword evidence="7" id="KW-1185">Reference proteome</keyword>
<dbReference type="Gene3D" id="4.10.280.10">
    <property type="entry name" value="Helix-loop-helix DNA-binding domain"/>
    <property type="match status" value="1"/>
</dbReference>
<dbReference type="OrthoDB" id="684567at2759"/>
<dbReference type="PANTHER" id="PTHR11969">
    <property type="entry name" value="MAX DIMERIZATION, MAD"/>
    <property type="match status" value="1"/>
</dbReference>
<dbReference type="GeneID" id="109004509"/>
<evidence type="ECO:0000256" key="2">
    <source>
        <dbReference type="ARBA" id="ARBA00023015"/>
    </source>
</evidence>
<comment type="subcellular location">
    <subcellularLocation>
        <location evidence="1">Nucleus</location>
    </subcellularLocation>
</comment>
<dbReference type="PROSITE" id="PS50888">
    <property type="entry name" value="BHLH"/>
    <property type="match status" value="1"/>
</dbReference>
<keyword evidence="4" id="KW-0804">Transcription</keyword>
<protein>
    <submittedName>
        <fullName evidence="8">Transcription factor bHLH94-like</fullName>
    </submittedName>
</protein>
<evidence type="ECO:0000256" key="3">
    <source>
        <dbReference type="ARBA" id="ARBA00023125"/>
    </source>
</evidence>
<evidence type="ECO:0000256" key="4">
    <source>
        <dbReference type="ARBA" id="ARBA00023163"/>
    </source>
</evidence>
<sequence>MCASYCRIMALEAVVFKQDSLNYGCSDTSVLGGGQPWGSYYFGLDQDEKVCFETLCNNLEQGYFNENLLQESSSPSNSVVQGQVKERDTNSTSTPENRPRDGLLAQRQLYSVEVAPAATMGRRKRRRTRSAKNEEELENQRMTHIAVERNRRRQMNDYLSVLRSMMPASHVQRGDQASIIGGALNFVKELEQLLQSLQAQKRIKQRPESSTNLSPLFSDFFTFPQYSTCCTESSESLMGEKRSAIADIEVTMVERHANIKVLSRKYPKQLLKMVSQLQSMHLVVLHLNVTTVENMVLSSFSVKVEDDSQLTSANEIAAAVHEMVGRIEVETQFA</sequence>
<dbReference type="GO" id="GO:0046983">
    <property type="term" value="F:protein dimerization activity"/>
    <property type="evidence" value="ECO:0007669"/>
    <property type="project" value="InterPro"/>
</dbReference>
<feature type="compositionally biased region" description="Polar residues" evidence="6">
    <location>
        <begin position="70"/>
        <end position="81"/>
    </location>
</feature>
<evidence type="ECO:0000256" key="1">
    <source>
        <dbReference type="ARBA" id="ARBA00004123"/>
    </source>
</evidence>
<evidence type="ECO:0000313" key="8">
    <source>
        <dbReference type="RefSeq" id="XP_018838652.1"/>
    </source>
</evidence>
<organism evidence="7 8">
    <name type="scientific">Juglans regia</name>
    <name type="common">English walnut</name>
    <dbReference type="NCBI Taxonomy" id="51240"/>
    <lineage>
        <taxon>Eukaryota</taxon>
        <taxon>Viridiplantae</taxon>
        <taxon>Streptophyta</taxon>
        <taxon>Embryophyta</taxon>
        <taxon>Tracheophyta</taxon>
        <taxon>Spermatophyta</taxon>
        <taxon>Magnoliopsida</taxon>
        <taxon>eudicotyledons</taxon>
        <taxon>Gunneridae</taxon>
        <taxon>Pentapetalae</taxon>
        <taxon>rosids</taxon>
        <taxon>fabids</taxon>
        <taxon>Fagales</taxon>
        <taxon>Juglandaceae</taxon>
        <taxon>Juglans</taxon>
    </lineage>
</organism>
<feature type="region of interest" description="Disordered" evidence="6">
    <location>
        <begin position="70"/>
        <end position="103"/>
    </location>
</feature>
<keyword evidence="5" id="KW-0539">Nucleus</keyword>
<dbReference type="Pfam" id="PF00010">
    <property type="entry name" value="HLH"/>
    <property type="match status" value="1"/>
</dbReference>
<dbReference type="InterPro" id="IPR054502">
    <property type="entry name" value="bHLH-TF_ACT-like_plant"/>
</dbReference>
<name>A0A2I4G420_JUGRE</name>